<feature type="domain" description="GST C-terminal" evidence="2">
    <location>
        <begin position="89"/>
        <end position="227"/>
    </location>
</feature>
<dbReference type="Pfam" id="PF00043">
    <property type="entry name" value="GST_C"/>
    <property type="match status" value="1"/>
</dbReference>
<dbReference type="SUPFAM" id="SSF52833">
    <property type="entry name" value="Thioredoxin-like"/>
    <property type="match status" value="1"/>
</dbReference>
<dbReference type="SFLD" id="SFLDG00358">
    <property type="entry name" value="Main_(cytGST)"/>
    <property type="match status" value="1"/>
</dbReference>
<dbReference type="SFLD" id="SFLDS00019">
    <property type="entry name" value="Glutathione_Transferase_(cytos"/>
    <property type="match status" value="1"/>
</dbReference>
<dbReference type="InterPro" id="IPR004045">
    <property type="entry name" value="Glutathione_S-Trfase_N"/>
</dbReference>
<sequence>MRTLFHMPLDPASRLIRIVLAEKGLPAQAIEKRPWDDEDGALASVNPALTIPVLMDEPPTGGELAICPTTVIIEYLEDAYPNESLMPSTSAARAETRRVTQWFMDKFDVEVTGNTVRERINRRLMRRGQPDYERLKIGADCLVWHLDYCAFLLEQRTWFAGERYTVADIAAAAQFSCLDYLDLVPWEKFPGVKEWYARMKSRPAMRPVLRDRLDGIPPPSHYDDPDF</sequence>
<dbReference type="EMBL" id="CP118166">
    <property type="protein sequence ID" value="WDI32095.1"/>
    <property type="molecule type" value="Genomic_DNA"/>
</dbReference>
<dbReference type="Proteomes" id="UP001214043">
    <property type="component" value="Chromosome"/>
</dbReference>
<gene>
    <name evidence="3" type="ORF">PUV54_02680</name>
</gene>
<dbReference type="RefSeq" id="WP_274493983.1">
    <property type="nucleotide sequence ID" value="NZ_CP118166.1"/>
</dbReference>
<proteinExistence type="predicted"/>
<dbReference type="SUPFAM" id="SSF47616">
    <property type="entry name" value="GST C-terminal domain-like"/>
    <property type="match status" value="1"/>
</dbReference>
<evidence type="ECO:0000313" key="4">
    <source>
        <dbReference type="Proteomes" id="UP001214043"/>
    </source>
</evidence>
<reference evidence="3" key="1">
    <citation type="submission" date="2023-02" db="EMBL/GenBank/DDBJ databases">
        <title>Genome sequence of Hyphococcus flavus.</title>
        <authorList>
            <person name="Rong J.-C."/>
            <person name="Zhao Q."/>
            <person name="Yi M."/>
            <person name="Wu J.-Y."/>
        </authorList>
    </citation>
    <scope>NUCLEOTIDE SEQUENCE</scope>
    <source>
        <strain evidence="3">MCCC 1K03223</strain>
    </source>
</reference>
<dbReference type="Pfam" id="PF13417">
    <property type="entry name" value="GST_N_3"/>
    <property type="match status" value="1"/>
</dbReference>
<dbReference type="InterPro" id="IPR036282">
    <property type="entry name" value="Glutathione-S-Trfase_C_sf"/>
</dbReference>
<evidence type="ECO:0000313" key="3">
    <source>
        <dbReference type="EMBL" id="WDI32095.1"/>
    </source>
</evidence>
<dbReference type="AlphaFoldDB" id="A0AAF0CBX8"/>
<evidence type="ECO:0000259" key="1">
    <source>
        <dbReference type="PROSITE" id="PS50404"/>
    </source>
</evidence>
<accession>A0AAF0CBX8</accession>
<protein>
    <submittedName>
        <fullName evidence="3">Glutathione S-transferase family protein</fullName>
    </submittedName>
</protein>
<dbReference type="InterPro" id="IPR040079">
    <property type="entry name" value="Glutathione_S-Trfase"/>
</dbReference>
<dbReference type="InterPro" id="IPR004046">
    <property type="entry name" value="GST_C"/>
</dbReference>
<name>A0AAF0CBX8_9PROT</name>
<dbReference type="Gene3D" id="1.20.1050.10">
    <property type="match status" value="1"/>
</dbReference>
<feature type="domain" description="GST N-terminal" evidence="1">
    <location>
        <begin position="1"/>
        <end position="84"/>
    </location>
</feature>
<dbReference type="PANTHER" id="PTHR44051:SF8">
    <property type="entry name" value="GLUTATHIONE S-TRANSFERASE GSTA"/>
    <property type="match status" value="1"/>
</dbReference>
<dbReference type="PROSITE" id="PS50404">
    <property type="entry name" value="GST_NTER"/>
    <property type="match status" value="1"/>
</dbReference>
<dbReference type="KEGG" id="hfl:PUV54_02680"/>
<keyword evidence="4" id="KW-1185">Reference proteome</keyword>
<dbReference type="PANTHER" id="PTHR44051">
    <property type="entry name" value="GLUTATHIONE S-TRANSFERASE-RELATED"/>
    <property type="match status" value="1"/>
</dbReference>
<dbReference type="InterPro" id="IPR010987">
    <property type="entry name" value="Glutathione-S-Trfase_C-like"/>
</dbReference>
<organism evidence="3 4">
    <name type="scientific">Hyphococcus flavus</name>
    <dbReference type="NCBI Taxonomy" id="1866326"/>
    <lineage>
        <taxon>Bacteria</taxon>
        <taxon>Pseudomonadati</taxon>
        <taxon>Pseudomonadota</taxon>
        <taxon>Alphaproteobacteria</taxon>
        <taxon>Parvularculales</taxon>
        <taxon>Parvularculaceae</taxon>
        <taxon>Hyphococcus</taxon>
    </lineage>
</organism>
<evidence type="ECO:0000259" key="2">
    <source>
        <dbReference type="PROSITE" id="PS50405"/>
    </source>
</evidence>
<dbReference type="PROSITE" id="PS50405">
    <property type="entry name" value="GST_CTER"/>
    <property type="match status" value="1"/>
</dbReference>
<dbReference type="InterPro" id="IPR036249">
    <property type="entry name" value="Thioredoxin-like_sf"/>
</dbReference>
<dbReference type="Gene3D" id="3.40.30.10">
    <property type="entry name" value="Glutaredoxin"/>
    <property type="match status" value="1"/>
</dbReference>